<dbReference type="Proteomes" id="UP000439917">
    <property type="component" value="Unassembled WGS sequence"/>
</dbReference>
<evidence type="ECO:0000313" key="2">
    <source>
        <dbReference type="Proteomes" id="UP000439917"/>
    </source>
</evidence>
<gene>
    <name evidence="1" type="ORF">FZI38_02935</name>
</gene>
<organism evidence="1 2">
    <name type="scientific">Cronobacter sakazakii</name>
    <name type="common">Enterobacter sakazakii</name>
    <dbReference type="NCBI Taxonomy" id="28141"/>
    <lineage>
        <taxon>Bacteria</taxon>
        <taxon>Pseudomonadati</taxon>
        <taxon>Pseudomonadota</taxon>
        <taxon>Gammaproteobacteria</taxon>
        <taxon>Enterobacterales</taxon>
        <taxon>Enterobacteriaceae</taxon>
        <taxon>Cronobacter</taxon>
    </lineage>
</organism>
<dbReference type="AlphaFoldDB" id="A0AAN5X6W4"/>
<sequence>MDTVGGIDGDVPGFGRLRELAPFLDEPNAIHQPGQLNWFRMSVGGWGLPGASWFVPGKVNLAKTRTDVAVQSGFMDVFDSSGKLIWSAKSAATMPRVLGFLTIPPNYDLQNNTLTIAVSGTPFMPLESFMGAISEDQEGVGAKNGIVIKQQSGSVILRYINQNGKNYNQTPIYSRGYKIPYGVIPNL</sequence>
<dbReference type="EMBL" id="WAGF01000003">
    <property type="protein sequence ID" value="KAB0881645.1"/>
    <property type="molecule type" value="Genomic_DNA"/>
</dbReference>
<accession>A0AAN5X6W4</accession>
<protein>
    <submittedName>
        <fullName evidence="1">Uncharacterized protein</fullName>
    </submittedName>
</protein>
<evidence type="ECO:0000313" key="1">
    <source>
        <dbReference type="EMBL" id="KAB0881645.1"/>
    </source>
</evidence>
<proteinExistence type="predicted"/>
<name>A0AAN5X6W4_CROSK</name>
<comment type="caution">
    <text evidence="1">The sequence shown here is derived from an EMBL/GenBank/DDBJ whole genome shotgun (WGS) entry which is preliminary data.</text>
</comment>
<reference evidence="1 2" key="1">
    <citation type="submission" date="2019-09" db="EMBL/GenBank/DDBJ databases">
        <title>Prevalence, distribution, and phylogeny of type two toxin-antitoxin genes possessed by Cronobacter species where C. sakazakii homologs follow sequence type lineages.</title>
        <authorList>
            <person name="Finkelstein S."/>
            <person name="Negrete F."/>
            <person name="Jang H."/>
            <person name="Gopinath G.R."/>
            <person name="Tall B.D."/>
        </authorList>
    </citation>
    <scope>NUCLEOTIDE SEQUENCE [LARGE SCALE GENOMIC DNA]</scope>
    <source>
        <strain evidence="1 2">MOD1_Comp4</strain>
    </source>
</reference>